<dbReference type="PIRSF" id="PIRSF033887">
    <property type="entry name" value="PduX"/>
    <property type="match status" value="1"/>
</dbReference>
<reference evidence="4" key="1">
    <citation type="submission" date="2020-05" db="EMBL/GenBank/DDBJ databases">
        <title>Identification of trans-AT polyketide cluster in two marine bacteria, producers of a novel glutaramide-containing polyketide sesbanimide D and analogs.</title>
        <authorList>
            <person name="Kacar D."/>
            <person name="Rodriguez P."/>
            <person name="Canedo L."/>
            <person name="Gonzalez E."/>
            <person name="Galan B."/>
            <person name="De La Calle F."/>
            <person name="Garcia J.L."/>
        </authorList>
    </citation>
    <scope>NUCLEOTIDE SEQUENCE</scope>
    <source>
        <strain evidence="4">PHM038</strain>
    </source>
</reference>
<evidence type="ECO:0000259" key="3">
    <source>
        <dbReference type="Pfam" id="PF00288"/>
    </source>
</evidence>
<dbReference type="InterPro" id="IPR020568">
    <property type="entry name" value="Ribosomal_Su5_D2-typ_SF"/>
</dbReference>
<dbReference type="InterPro" id="IPR014721">
    <property type="entry name" value="Ribsml_uS5_D2-typ_fold_subgr"/>
</dbReference>
<evidence type="ECO:0000313" key="5">
    <source>
        <dbReference type="Proteomes" id="UP000598467"/>
    </source>
</evidence>
<feature type="compositionally biased region" description="Basic and acidic residues" evidence="2">
    <location>
        <begin position="1"/>
        <end position="22"/>
    </location>
</feature>
<dbReference type="GO" id="GO:0005524">
    <property type="term" value="F:ATP binding"/>
    <property type="evidence" value="ECO:0007669"/>
    <property type="project" value="InterPro"/>
</dbReference>
<dbReference type="GO" id="GO:0016301">
    <property type="term" value="F:kinase activity"/>
    <property type="evidence" value="ECO:0007669"/>
    <property type="project" value="UniProtKB-KW"/>
</dbReference>
<protein>
    <submittedName>
        <fullName evidence="4">Kinase</fullName>
    </submittedName>
</protein>
<dbReference type="InterPro" id="IPR006204">
    <property type="entry name" value="GHMP_kinase_N_dom"/>
</dbReference>
<dbReference type="Pfam" id="PF00288">
    <property type="entry name" value="GHMP_kinases_N"/>
    <property type="match status" value="1"/>
</dbReference>
<sequence>MAPDKAKQQGGRPERLTNEHGRQPKRRLHVGVGRAMAHHGELLQGVFEGEEGRLHRGLVTLPMPDWQSLVTFWPKGEGGIGSRPTNRTKAARAAALALAYLGYDDASGDLTVESDIPVGHGYGSSTADVIAAIRAVAAATGATLRRSTVSRLATEAEGASDAIAYGDQAVLFSHREGRILEHFGGEFPPFIVVGFQTQGSAINTLDLPRARYDPREIELFRTLRGLTYRAVRLQDPKLMGQVASASARINQHHLAKSKFTAFVTLAEDYDACGVQVAHSGSLLGVLFDANERGVVTRAAALAGKIKAVGVQGVRLFSVNADGSLAEDYRNER</sequence>
<keyword evidence="1 4" id="KW-0418">Kinase</keyword>
<dbReference type="AlphaFoldDB" id="A0A926P1R1"/>
<gene>
    <name evidence="4" type="ORF">HK439_16250</name>
</gene>
<dbReference type="Proteomes" id="UP000598467">
    <property type="component" value="Unassembled WGS sequence"/>
</dbReference>
<accession>A0A926P1R1</accession>
<keyword evidence="1 4" id="KW-0808">Transferase</keyword>
<dbReference type="InterPro" id="IPR012363">
    <property type="entry name" value="PduX"/>
</dbReference>
<evidence type="ECO:0000313" key="4">
    <source>
        <dbReference type="EMBL" id="MBD1547820.1"/>
    </source>
</evidence>
<organism evidence="4 5">
    <name type="scientific">Roseibium aggregatum</name>
    <dbReference type="NCBI Taxonomy" id="187304"/>
    <lineage>
        <taxon>Bacteria</taxon>
        <taxon>Pseudomonadati</taxon>
        <taxon>Pseudomonadota</taxon>
        <taxon>Alphaproteobacteria</taxon>
        <taxon>Hyphomicrobiales</taxon>
        <taxon>Stappiaceae</taxon>
        <taxon>Roseibium</taxon>
    </lineage>
</organism>
<dbReference type="Gene3D" id="3.30.230.10">
    <property type="match status" value="1"/>
</dbReference>
<feature type="region of interest" description="Disordered" evidence="2">
    <location>
        <begin position="1"/>
        <end position="27"/>
    </location>
</feature>
<dbReference type="SUPFAM" id="SSF54211">
    <property type="entry name" value="Ribosomal protein S5 domain 2-like"/>
    <property type="match status" value="1"/>
</dbReference>
<comment type="caution">
    <text evidence="4">The sequence shown here is derived from an EMBL/GenBank/DDBJ whole genome shotgun (WGS) entry which is preliminary data.</text>
</comment>
<dbReference type="EMBL" id="JABFCZ010000017">
    <property type="protein sequence ID" value="MBD1547820.1"/>
    <property type="molecule type" value="Genomic_DNA"/>
</dbReference>
<name>A0A926P1R1_9HYPH</name>
<evidence type="ECO:0000256" key="2">
    <source>
        <dbReference type="SAM" id="MobiDB-lite"/>
    </source>
</evidence>
<evidence type="ECO:0000256" key="1">
    <source>
        <dbReference type="ARBA" id="ARBA00022777"/>
    </source>
</evidence>
<proteinExistence type="predicted"/>
<feature type="domain" description="GHMP kinase N-terminal" evidence="3">
    <location>
        <begin position="92"/>
        <end position="169"/>
    </location>
</feature>